<accession>A0ACB9P1P0</accession>
<name>A0ACB9P1P0_9MYRT</name>
<gene>
    <name evidence="1" type="ORF">MLD38_026931</name>
</gene>
<protein>
    <submittedName>
        <fullName evidence="1">Uncharacterized protein</fullName>
    </submittedName>
</protein>
<evidence type="ECO:0000313" key="2">
    <source>
        <dbReference type="Proteomes" id="UP001057402"/>
    </source>
</evidence>
<keyword evidence="2" id="KW-1185">Reference proteome</keyword>
<comment type="caution">
    <text evidence="1">The sequence shown here is derived from an EMBL/GenBank/DDBJ whole genome shotgun (WGS) entry which is preliminary data.</text>
</comment>
<evidence type="ECO:0000313" key="1">
    <source>
        <dbReference type="EMBL" id="KAI4342291.1"/>
    </source>
</evidence>
<dbReference type="EMBL" id="CM042886">
    <property type="protein sequence ID" value="KAI4342291.1"/>
    <property type="molecule type" value="Genomic_DNA"/>
</dbReference>
<sequence length="154" mass="17128">MDSDLVHRQTVASAVKHMVLGVTGLGCEDALIHLLNYVWPNIFETSPHVINAVMEAIEGMRMALDPALVLNYCLQGLFHPARKVREVYWKIYNSLYIGSQDALVAAYPILDDVQNNVAGYVCESIAGGSVRRGRWSPAVYVTDFVSRKVYLLGE</sequence>
<proteinExistence type="predicted"/>
<reference evidence="2" key="1">
    <citation type="journal article" date="2023" name="Front. Plant Sci.">
        <title>Chromosomal-level genome assembly of Melastoma candidum provides insights into trichome evolution.</title>
        <authorList>
            <person name="Zhong Y."/>
            <person name="Wu W."/>
            <person name="Sun C."/>
            <person name="Zou P."/>
            <person name="Liu Y."/>
            <person name="Dai S."/>
            <person name="Zhou R."/>
        </authorList>
    </citation>
    <scope>NUCLEOTIDE SEQUENCE [LARGE SCALE GENOMIC DNA]</scope>
</reference>
<organism evidence="1 2">
    <name type="scientific">Melastoma candidum</name>
    <dbReference type="NCBI Taxonomy" id="119954"/>
    <lineage>
        <taxon>Eukaryota</taxon>
        <taxon>Viridiplantae</taxon>
        <taxon>Streptophyta</taxon>
        <taxon>Embryophyta</taxon>
        <taxon>Tracheophyta</taxon>
        <taxon>Spermatophyta</taxon>
        <taxon>Magnoliopsida</taxon>
        <taxon>eudicotyledons</taxon>
        <taxon>Gunneridae</taxon>
        <taxon>Pentapetalae</taxon>
        <taxon>rosids</taxon>
        <taxon>malvids</taxon>
        <taxon>Myrtales</taxon>
        <taxon>Melastomataceae</taxon>
        <taxon>Melastomatoideae</taxon>
        <taxon>Melastomateae</taxon>
        <taxon>Melastoma</taxon>
    </lineage>
</organism>
<dbReference type="Proteomes" id="UP001057402">
    <property type="component" value="Chromosome 7"/>
</dbReference>